<evidence type="ECO:0000256" key="4">
    <source>
        <dbReference type="ARBA" id="ARBA00023136"/>
    </source>
</evidence>
<dbReference type="GO" id="GO:0005230">
    <property type="term" value="F:extracellular ligand-gated monoatomic ion channel activity"/>
    <property type="evidence" value="ECO:0007669"/>
    <property type="project" value="InterPro"/>
</dbReference>
<keyword evidence="5" id="KW-0406">Ion transport</keyword>
<feature type="transmembrane region" description="Helical" evidence="5">
    <location>
        <begin position="186"/>
        <end position="207"/>
    </location>
</feature>
<comment type="similarity">
    <text evidence="5">Belongs to the ligand-gated ion channel (TC 1.A.9) family.</text>
</comment>
<organism evidence="7 8">
    <name type="scientific">Strigamia maritima</name>
    <name type="common">European centipede</name>
    <name type="synonym">Geophilus maritimus</name>
    <dbReference type="NCBI Taxonomy" id="126957"/>
    <lineage>
        <taxon>Eukaryota</taxon>
        <taxon>Metazoa</taxon>
        <taxon>Ecdysozoa</taxon>
        <taxon>Arthropoda</taxon>
        <taxon>Myriapoda</taxon>
        <taxon>Chilopoda</taxon>
        <taxon>Pleurostigmophora</taxon>
        <taxon>Geophilomorpha</taxon>
        <taxon>Linotaeniidae</taxon>
        <taxon>Strigamia</taxon>
    </lineage>
</organism>
<dbReference type="InterPro" id="IPR006201">
    <property type="entry name" value="Neur_channel"/>
</dbReference>
<evidence type="ECO:0000259" key="6">
    <source>
        <dbReference type="Pfam" id="PF02931"/>
    </source>
</evidence>
<dbReference type="AlphaFoldDB" id="T1JBH8"/>
<evidence type="ECO:0000256" key="5">
    <source>
        <dbReference type="RuleBase" id="RU000687"/>
    </source>
</evidence>
<feature type="transmembrane region" description="Helical" evidence="5">
    <location>
        <begin position="156"/>
        <end position="179"/>
    </location>
</feature>
<dbReference type="InterPro" id="IPR018000">
    <property type="entry name" value="Neurotransmitter_ion_chnl_CS"/>
</dbReference>
<feature type="transmembrane region" description="Helical" evidence="5">
    <location>
        <begin position="213"/>
        <end position="238"/>
    </location>
</feature>
<comment type="caution">
    <text evidence="5">Lacks conserved residue(s) required for the propagation of feature annotation.</text>
</comment>
<dbReference type="EMBL" id="JH432010">
    <property type="status" value="NOT_ANNOTATED_CDS"/>
    <property type="molecule type" value="Genomic_DNA"/>
</dbReference>
<keyword evidence="5" id="KW-0813">Transport</keyword>
<keyword evidence="3 5" id="KW-1133">Transmembrane helix</keyword>
<dbReference type="InterPro" id="IPR036719">
    <property type="entry name" value="Neuro-gated_channel_TM_sf"/>
</dbReference>
<dbReference type="HOGENOM" id="CLU_018074_2_1_1"/>
<name>T1JBH8_STRMM</name>
<reference evidence="7" key="2">
    <citation type="submission" date="2015-02" db="UniProtKB">
        <authorList>
            <consortium name="EnsemblMetazoa"/>
        </authorList>
    </citation>
    <scope>IDENTIFICATION</scope>
</reference>
<reference evidence="8" key="1">
    <citation type="submission" date="2011-05" db="EMBL/GenBank/DDBJ databases">
        <authorList>
            <person name="Richards S.R."/>
            <person name="Qu J."/>
            <person name="Jiang H."/>
            <person name="Jhangiani S.N."/>
            <person name="Agravi P."/>
            <person name="Goodspeed R."/>
            <person name="Gross S."/>
            <person name="Mandapat C."/>
            <person name="Jackson L."/>
            <person name="Mathew T."/>
            <person name="Pu L."/>
            <person name="Thornton R."/>
            <person name="Saada N."/>
            <person name="Wilczek-Boney K.B."/>
            <person name="Lee S."/>
            <person name="Kovar C."/>
            <person name="Wu Y."/>
            <person name="Scherer S.E."/>
            <person name="Worley K.C."/>
            <person name="Muzny D.M."/>
            <person name="Gibbs R."/>
        </authorList>
    </citation>
    <scope>NUCLEOTIDE SEQUENCE</scope>
    <source>
        <strain evidence="8">Brora</strain>
    </source>
</reference>
<keyword evidence="2 5" id="KW-0812">Transmembrane</keyword>
<dbReference type="Gene3D" id="2.70.170.10">
    <property type="entry name" value="Neurotransmitter-gated ion-channel ligand-binding domain"/>
    <property type="match status" value="1"/>
</dbReference>
<accession>T1JBH8</accession>
<dbReference type="eggNOG" id="KOG3645">
    <property type="taxonomic scope" value="Eukaryota"/>
</dbReference>
<feature type="domain" description="Neurotransmitter-gated ion-channel ligand-binding" evidence="6">
    <location>
        <begin position="2"/>
        <end position="155"/>
    </location>
</feature>
<evidence type="ECO:0000256" key="1">
    <source>
        <dbReference type="ARBA" id="ARBA00004141"/>
    </source>
</evidence>
<dbReference type="STRING" id="126957.T1JBH8"/>
<keyword evidence="8" id="KW-1185">Reference proteome</keyword>
<dbReference type="PRINTS" id="PR00252">
    <property type="entry name" value="NRIONCHANNEL"/>
</dbReference>
<sequence length="317" mass="36731">MIQTWYDYSFHWNEEEYGGINVLRIPAKYLWLPDVVLENGAEASQSKLAEYRSNVLAYPNGQILWVPSATRRISCAVNLHKFPFDSHVCTFNFRSWAIDGKTLKLELYSNSKRVDLSDFMKGNEWEVEDASEKVVYKSTDKDVALNFAISLKRRTYFYILTFIIPVLLSWVFMLVLFWFPISNQRIFLASLTVVYLEILLLQLRWSIPNNGSVVPIIVVICGQSIIFAALLLVFSVALKAMLKTAYPRRLPIKLKTVLHRWLSCVLCVQQNRIHEVTTGAQLLNNSSVELNIDKFDQNEIYCDWVLLMTVLNRLVIF</sequence>
<dbReference type="Pfam" id="PF02931">
    <property type="entry name" value="Neur_chan_LBD"/>
    <property type="match status" value="1"/>
</dbReference>
<dbReference type="SUPFAM" id="SSF90112">
    <property type="entry name" value="Neurotransmitter-gated ion-channel transmembrane pore"/>
    <property type="match status" value="1"/>
</dbReference>
<dbReference type="PhylomeDB" id="T1JBH8"/>
<evidence type="ECO:0000313" key="7">
    <source>
        <dbReference type="EnsemblMetazoa" id="SMAR011124-PA"/>
    </source>
</evidence>
<dbReference type="Proteomes" id="UP000014500">
    <property type="component" value="Unassembled WGS sequence"/>
</dbReference>
<keyword evidence="4 5" id="KW-0472">Membrane</keyword>
<protein>
    <recommendedName>
        <fullName evidence="6">Neurotransmitter-gated ion-channel ligand-binding domain-containing protein</fullName>
    </recommendedName>
</protein>
<evidence type="ECO:0000313" key="8">
    <source>
        <dbReference type="Proteomes" id="UP000014500"/>
    </source>
</evidence>
<evidence type="ECO:0000256" key="3">
    <source>
        <dbReference type="ARBA" id="ARBA00022989"/>
    </source>
</evidence>
<dbReference type="PANTHER" id="PTHR18945">
    <property type="entry name" value="NEUROTRANSMITTER GATED ION CHANNEL"/>
    <property type="match status" value="1"/>
</dbReference>
<dbReference type="InterPro" id="IPR006202">
    <property type="entry name" value="Neur_chan_lig-bd"/>
</dbReference>
<dbReference type="Gene3D" id="1.20.58.390">
    <property type="entry name" value="Neurotransmitter-gated ion-channel transmembrane domain"/>
    <property type="match status" value="1"/>
</dbReference>
<dbReference type="PROSITE" id="PS00236">
    <property type="entry name" value="NEUROTR_ION_CHANNEL"/>
    <property type="match status" value="1"/>
</dbReference>
<keyword evidence="5" id="KW-0407">Ion channel</keyword>
<dbReference type="InterPro" id="IPR036734">
    <property type="entry name" value="Neur_chan_lig-bd_sf"/>
</dbReference>
<comment type="subcellular location">
    <subcellularLocation>
        <location evidence="1">Membrane</location>
        <topology evidence="1">Multi-pass membrane protein</topology>
    </subcellularLocation>
</comment>
<dbReference type="OMA" id="ASELIWH"/>
<dbReference type="GO" id="GO:0016020">
    <property type="term" value="C:membrane"/>
    <property type="evidence" value="ECO:0007669"/>
    <property type="project" value="UniProtKB-SubCell"/>
</dbReference>
<dbReference type="GO" id="GO:0004888">
    <property type="term" value="F:transmembrane signaling receptor activity"/>
    <property type="evidence" value="ECO:0007669"/>
    <property type="project" value="InterPro"/>
</dbReference>
<dbReference type="SUPFAM" id="SSF63712">
    <property type="entry name" value="Nicotinic receptor ligand binding domain-like"/>
    <property type="match status" value="1"/>
</dbReference>
<proteinExistence type="inferred from homology"/>
<evidence type="ECO:0000256" key="2">
    <source>
        <dbReference type="ARBA" id="ARBA00022692"/>
    </source>
</evidence>
<dbReference type="InterPro" id="IPR038050">
    <property type="entry name" value="Neuro_actylchol_rec"/>
</dbReference>
<dbReference type="EnsemblMetazoa" id="SMAR011124-RA">
    <property type="protein sequence ID" value="SMAR011124-PA"/>
    <property type="gene ID" value="SMAR011124"/>
</dbReference>